<organism evidence="2">
    <name type="scientific">marine metagenome</name>
    <dbReference type="NCBI Taxonomy" id="408172"/>
    <lineage>
        <taxon>unclassified sequences</taxon>
        <taxon>metagenomes</taxon>
        <taxon>ecological metagenomes</taxon>
    </lineage>
</organism>
<dbReference type="AlphaFoldDB" id="A0A382RT09"/>
<feature type="compositionally biased region" description="Polar residues" evidence="1">
    <location>
        <begin position="1"/>
        <end position="11"/>
    </location>
</feature>
<accession>A0A382RT09</accession>
<protein>
    <submittedName>
        <fullName evidence="2">Uncharacterized protein</fullName>
    </submittedName>
</protein>
<evidence type="ECO:0000313" key="2">
    <source>
        <dbReference type="EMBL" id="SVD00285.1"/>
    </source>
</evidence>
<sequence>KRGQNASTHMPVSTVDEKPNLPESAKKQLTSYELQRPKKPLSYVVAPDCQFDQFFKVRGEAYLAFRLTSNSDQNLEEITCYNQFFAQVPEFYCPLNLKPAVYVLDVNHFLQVFYDEIRNIEGCIKYQEAEWKVDQAEEVKHESYRLMARLIEEILSGYDSEQQVSPKILTVTPPTRIRVRAMGKPPEIVSVDEIDQKEGKIFWKQTEVMFDCYLKEDVHAIFPNVTLEIINLHSLKEMQTELLRCEHGQTFENWRACKIKTQELGEKYNVELLKQLQELFP</sequence>
<dbReference type="EMBL" id="UINC01123662">
    <property type="protein sequence ID" value="SVD00285.1"/>
    <property type="molecule type" value="Genomic_DNA"/>
</dbReference>
<reference evidence="2" key="1">
    <citation type="submission" date="2018-05" db="EMBL/GenBank/DDBJ databases">
        <authorList>
            <person name="Lanie J.A."/>
            <person name="Ng W.-L."/>
            <person name="Kazmierczak K.M."/>
            <person name="Andrzejewski T.M."/>
            <person name="Davidsen T.M."/>
            <person name="Wayne K.J."/>
            <person name="Tettelin H."/>
            <person name="Glass J.I."/>
            <person name="Rusch D."/>
            <person name="Podicherti R."/>
            <person name="Tsui H.-C.T."/>
            <person name="Winkler M.E."/>
        </authorList>
    </citation>
    <scope>NUCLEOTIDE SEQUENCE</scope>
</reference>
<feature type="region of interest" description="Disordered" evidence="1">
    <location>
        <begin position="1"/>
        <end position="23"/>
    </location>
</feature>
<gene>
    <name evidence="2" type="ORF">METZ01_LOCUS353139</name>
</gene>
<feature type="non-terminal residue" evidence="2">
    <location>
        <position position="1"/>
    </location>
</feature>
<evidence type="ECO:0000256" key="1">
    <source>
        <dbReference type="SAM" id="MobiDB-lite"/>
    </source>
</evidence>
<name>A0A382RT09_9ZZZZ</name>
<proteinExistence type="predicted"/>